<reference evidence="1 2" key="1">
    <citation type="journal article" date="2019" name="Antonie Van Leeuwenhoek">
        <title>Description of 'Ca. Methylobacter oryzae' KRF1, a novel species from the environmentally important Methylobacter clade 2.</title>
        <authorList>
            <person name="Khatri K."/>
            <person name="Mohite J.A."/>
            <person name="Pandit P.S."/>
            <person name="Bahulikar R."/>
            <person name="Rahalkar M.C."/>
        </authorList>
    </citation>
    <scope>NUCLEOTIDE SEQUENCE [LARGE SCALE GENOMIC DNA]</scope>
    <source>
        <strain evidence="1 2">KRF1</strain>
    </source>
</reference>
<comment type="caution">
    <text evidence="1">The sequence shown here is derived from an EMBL/GenBank/DDBJ whole genome shotgun (WGS) entry which is preliminary data.</text>
</comment>
<dbReference type="RefSeq" id="WP_127029331.1">
    <property type="nucleotide sequence ID" value="NZ_RYFG02000106.1"/>
</dbReference>
<accession>A0ABY3C930</accession>
<dbReference type="EMBL" id="RYFG02000106">
    <property type="protein sequence ID" value="TRW92804.1"/>
    <property type="molecule type" value="Genomic_DNA"/>
</dbReference>
<gene>
    <name evidence="1" type="ORF">EKO24_014485</name>
</gene>
<keyword evidence="2" id="KW-1185">Reference proteome</keyword>
<evidence type="ECO:0000313" key="2">
    <source>
        <dbReference type="Proteomes" id="UP000733744"/>
    </source>
</evidence>
<name>A0ABY3C930_9GAMM</name>
<proteinExistence type="predicted"/>
<dbReference type="Proteomes" id="UP000733744">
    <property type="component" value="Unassembled WGS sequence"/>
</dbReference>
<protein>
    <submittedName>
        <fullName evidence="1">Uncharacterized protein</fullName>
    </submittedName>
</protein>
<evidence type="ECO:0000313" key="1">
    <source>
        <dbReference type="EMBL" id="TRW92804.1"/>
    </source>
</evidence>
<organism evidence="1 2">
    <name type="scientific">Candidatus Methylobacter oryzae</name>
    <dbReference type="NCBI Taxonomy" id="2497749"/>
    <lineage>
        <taxon>Bacteria</taxon>
        <taxon>Pseudomonadati</taxon>
        <taxon>Pseudomonadota</taxon>
        <taxon>Gammaproteobacteria</taxon>
        <taxon>Methylococcales</taxon>
        <taxon>Methylococcaceae</taxon>
        <taxon>Methylobacter</taxon>
    </lineage>
</organism>
<sequence>MIIMVRTADNRVIHADTDLVLTDTGLKCPGWVDHNYHIGNAILISDVKLPEFWAGGVWSYVDGVWAIADQARYDEIVAQFNVEKQAKIAVNLELLWQAAHDYEYASINGMAIGLLVIGVLQSKPKAMTIKQWSNDIWTLYYQHKLLLTEHLDSTLNDFSSVGNMPYSIPELMAEVLV</sequence>